<dbReference type="EMBL" id="LR134523">
    <property type="protein sequence ID" value="VEJ35376.1"/>
    <property type="molecule type" value="Genomic_DNA"/>
</dbReference>
<dbReference type="RefSeq" id="WP_126465183.1">
    <property type="nucleotide sequence ID" value="NZ_LR134523.1"/>
</dbReference>
<evidence type="ECO:0000256" key="5">
    <source>
        <dbReference type="ARBA" id="ARBA00044503"/>
    </source>
</evidence>
<evidence type="ECO:0000313" key="7">
    <source>
        <dbReference type="EMBL" id="VEJ35376.1"/>
    </source>
</evidence>
<keyword evidence="7" id="KW-0689">Ribosomal protein</keyword>
<dbReference type="InterPro" id="IPR036764">
    <property type="entry name" value="Peptidase_Prp_sf"/>
</dbReference>
<comment type="similarity">
    <text evidence="5">Belongs to the Prp family.</text>
</comment>
<dbReference type="GO" id="GO:0008234">
    <property type="term" value="F:cysteine-type peptidase activity"/>
    <property type="evidence" value="ECO:0007669"/>
    <property type="project" value="UniProtKB-KW"/>
</dbReference>
<keyword evidence="7" id="KW-0687">Ribonucleoprotein</keyword>
<dbReference type="InterPro" id="IPR007422">
    <property type="entry name" value="Peptidase_Prp"/>
</dbReference>
<accession>A0A448V0W4</accession>
<dbReference type="GO" id="GO:0006508">
    <property type="term" value="P:proteolysis"/>
    <property type="evidence" value="ECO:0007669"/>
    <property type="project" value="UniProtKB-KW"/>
</dbReference>
<evidence type="ECO:0000256" key="4">
    <source>
        <dbReference type="ARBA" id="ARBA00022807"/>
    </source>
</evidence>
<keyword evidence="1" id="KW-0690">Ribosome biogenesis</keyword>
<evidence type="ECO:0000256" key="1">
    <source>
        <dbReference type="ARBA" id="ARBA00022517"/>
    </source>
</evidence>
<dbReference type="PANTHER" id="PTHR39178">
    <property type="entry name" value="HYPOTHETICAL RIBOSOME-ASSOCIATED PROTEIN"/>
    <property type="match status" value="1"/>
</dbReference>
<keyword evidence="2" id="KW-0645">Protease</keyword>
<evidence type="ECO:0000313" key="8">
    <source>
        <dbReference type="Proteomes" id="UP000269544"/>
    </source>
</evidence>
<evidence type="ECO:0000256" key="2">
    <source>
        <dbReference type="ARBA" id="ARBA00022670"/>
    </source>
</evidence>
<dbReference type="CDD" id="cd16332">
    <property type="entry name" value="Prp-like"/>
    <property type="match status" value="1"/>
</dbReference>
<dbReference type="GO" id="GO:0005840">
    <property type="term" value="C:ribosome"/>
    <property type="evidence" value="ECO:0007669"/>
    <property type="project" value="UniProtKB-KW"/>
</dbReference>
<keyword evidence="8" id="KW-1185">Reference proteome</keyword>
<dbReference type="Pfam" id="PF04327">
    <property type="entry name" value="Peptidase_Prp"/>
    <property type="match status" value="1"/>
</dbReference>
<evidence type="ECO:0000256" key="3">
    <source>
        <dbReference type="ARBA" id="ARBA00022801"/>
    </source>
</evidence>
<name>A0A448V0W4_9FIRM</name>
<dbReference type="Gene3D" id="3.30.70.1490">
    <property type="entry name" value="Cysteine protease Prp"/>
    <property type="match status" value="1"/>
</dbReference>
<protein>
    <recommendedName>
        <fullName evidence="6">Ribosomal processing cysteine protease Prp</fullName>
    </recommendedName>
</protein>
<dbReference type="SUPFAM" id="SSF118010">
    <property type="entry name" value="TM1457-like"/>
    <property type="match status" value="1"/>
</dbReference>
<organism evidence="7 8">
    <name type="scientific">Aedoeadaptatus ivorii</name>
    <dbReference type="NCBI Taxonomy" id="54006"/>
    <lineage>
        <taxon>Bacteria</taxon>
        <taxon>Bacillati</taxon>
        <taxon>Bacillota</taxon>
        <taxon>Tissierellia</taxon>
        <taxon>Tissierellales</taxon>
        <taxon>Peptoniphilaceae</taxon>
        <taxon>Aedoeadaptatus</taxon>
    </lineage>
</organism>
<evidence type="ECO:0000256" key="6">
    <source>
        <dbReference type="ARBA" id="ARBA00044538"/>
    </source>
</evidence>
<gene>
    <name evidence="7" type="ORF">NCTC13079_00657</name>
</gene>
<dbReference type="OrthoDB" id="48998at2"/>
<dbReference type="Proteomes" id="UP000269544">
    <property type="component" value="Chromosome"/>
</dbReference>
<dbReference type="KEGG" id="piv:NCTC13079_00657"/>
<keyword evidence="4" id="KW-0788">Thiol protease</keyword>
<reference evidence="7 8" key="1">
    <citation type="submission" date="2018-12" db="EMBL/GenBank/DDBJ databases">
        <authorList>
            <consortium name="Pathogen Informatics"/>
        </authorList>
    </citation>
    <scope>NUCLEOTIDE SEQUENCE [LARGE SCALE GENOMIC DNA]</scope>
    <source>
        <strain evidence="7 8">NCTC13079</strain>
    </source>
</reference>
<dbReference type="AlphaFoldDB" id="A0A448V0W4"/>
<sequence length="109" mass="12106">MTKIVLYFRDGKPIGFSAREHAGDGDEIGEIVCNGISALTLTCILSIGEIAKISEDDMHIEQSEAYLFFRLKDGVESETAVTLLRSMIVGLNAIAEKYENYMKIETQEV</sequence>
<dbReference type="GO" id="GO:0042254">
    <property type="term" value="P:ribosome biogenesis"/>
    <property type="evidence" value="ECO:0007669"/>
    <property type="project" value="UniProtKB-KW"/>
</dbReference>
<keyword evidence="3" id="KW-0378">Hydrolase</keyword>
<dbReference type="PANTHER" id="PTHR39178:SF1">
    <property type="entry name" value="RIBOSOMAL-PROCESSING CYSTEINE PROTEASE PRP"/>
    <property type="match status" value="1"/>
</dbReference>
<proteinExistence type="inferred from homology"/>